<dbReference type="InterPro" id="IPR006439">
    <property type="entry name" value="HAD-SF_hydro_IA"/>
</dbReference>
<dbReference type="SFLD" id="SFLDG01132">
    <property type="entry name" value="C1.5.3:_5'-Nucleotidase_Like"/>
    <property type="match status" value="1"/>
</dbReference>
<organism evidence="1 2">
    <name type="scientific">Pacificimonas pallii</name>
    <dbReference type="NCBI Taxonomy" id="2827236"/>
    <lineage>
        <taxon>Bacteria</taxon>
        <taxon>Pseudomonadati</taxon>
        <taxon>Pseudomonadota</taxon>
        <taxon>Alphaproteobacteria</taxon>
        <taxon>Sphingomonadales</taxon>
        <taxon>Sphingosinicellaceae</taxon>
        <taxon>Pacificimonas</taxon>
    </lineage>
</organism>
<evidence type="ECO:0000313" key="2">
    <source>
        <dbReference type="Proteomes" id="UP000722336"/>
    </source>
</evidence>
<proteinExistence type="predicted"/>
<dbReference type="NCBIfam" id="TIGR01509">
    <property type="entry name" value="HAD-SF-IA-v3"/>
    <property type="match status" value="1"/>
</dbReference>
<reference evidence="1 2" key="1">
    <citation type="submission" date="2021-04" db="EMBL/GenBank/DDBJ databases">
        <authorList>
            <person name="Pira H."/>
            <person name="Risdian C."/>
            <person name="Wink J."/>
        </authorList>
    </citation>
    <scope>NUCLEOTIDE SEQUENCE [LARGE SCALE GENOMIC DNA]</scope>
    <source>
        <strain evidence="1 2">WHA3</strain>
    </source>
</reference>
<dbReference type="PANTHER" id="PTHR12725:SF117">
    <property type="entry name" value="HALOACID DEHALOGENASE-LIKE HYDROLASE"/>
    <property type="match status" value="1"/>
</dbReference>
<dbReference type="RefSeq" id="WP_218444091.1">
    <property type="nucleotide sequence ID" value="NZ_JAGSPA010000001.1"/>
</dbReference>
<dbReference type="EMBL" id="JAGSPA010000001">
    <property type="protein sequence ID" value="MBV7255731.1"/>
    <property type="molecule type" value="Genomic_DNA"/>
</dbReference>
<dbReference type="Pfam" id="PF00702">
    <property type="entry name" value="Hydrolase"/>
    <property type="match status" value="1"/>
</dbReference>
<sequence>MIDLSRIDTWLFDMDNTLYPASVNLFSHIDERMGAFIAEELGVDRGEARRIQKAFFHEHGTTLRGLMDEHDVTPQRFLDYVHDIDMSALTEDARVTAGIAALPGRKFVFTNGDVAYADKVLSRLGLGAHFEAVHDIHAMDYRPKPEPGAYRGMCKRHDIDPERSLFVEDMARNLAPAKALGMRTVWIDNGSESAAYCADMNCVDLVIDDLGDWLARVTKDMT</sequence>
<dbReference type="Proteomes" id="UP000722336">
    <property type="component" value="Unassembled WGS sequence"/>
</dbReference>
<keyword evidence="2" id="KW-1185">Reference proteome</keyword>
<dbReference type="SFLD" id="SFLDG01129">
    <property type="entry name" value="C1.5:_HAD__Beta-PGM__Phosphata"/>
    <property type="match status" value="1"/>
</dbReference>
<gene>
    <name evidence="1" type="ORF">KCG44_02910</name>
</gene>
<protein>
    <submittedName>
        <fullName evidence="1">Pyrimidine 5'-nucleotidase</fullName>
    </submittedName>
</protein>
<dbReference type="NCBIfam" id="TIGR01993">
    <property type="entry name" value="Pyr-5-nucltdase"/>
    <property type="match status" value="1"/>
</dbReference>
<dbReference type="SFLD" id="SFLDS00003">
    <property type="entry name" value="Haloacid_Dehalogenase"/>
    <property type="match status" value="1"/>
</dbReference>
<dbReference type="PANTHER" id="PTHR12725">
    <property type="entry name" value="HALOACID DEHALOGENASE-LIKE HYDROLASE"/>
    <property type="match status" value="1"/>
</dbReference>
<dbReference type="InterPro" id="IPR010237">
    <property type="entry name" value="Pyr-5-nucltdase"/>
</dbReference>
<accession>A0ABS6SCT9</accession>
<name>A0ABS6SCT9_9SPHN</name>
<evidence type="ECO:0000313" key="1">
    <source>
        <dbReference type="EMBL" id="MBV7255731.1"/>
    </source>
</evidence>
<comment type="caution">
    <text evidence="1">The sequence shown here is derived from an EMBL/GenBank/DDBJ whole genome shotgun (WGS) entry which is preliminary data.</text>
</comment>